<name>A0A4Q9MZI1_9APHY</name>
<reference evidence="1" key="1">
    <citation type="submission" date="2019-01" db="EMBL/GenBank/DDBJ databases">
        <title>Draft genome sequences of three monokaryotic isolates of the white-rot basidiomycete fungus Dichomitus squalens.</title>
        <authorList>
            <consortium name="DOE Joint Genome Institute"/>
            <person name="Lopez S.C."/>
            <person name="Andreopoulos B."/>
            <person name="Pangilinan J."/>
            <person name="Lipzen A."/>
            <person name="Riley R."/>
            <person name="Ahrendt S."/>
            <person name="Ng V."/>
            <person name="Barry K."/>
            <person name="Daum C."/>
            <person name="Grigoriev I.V."/>
            <person name="Hilden K.S."/>
            <person name="Makela M.R."/>
            <person name="de Vries R.P."/>
        </authorList>
    </citation>
    <scope>NUCLEOTIDE SEQUENCE [LARGE SCALE GENOMIC DNA]</scope>
    <source>
        <strain evidence="1">OM18370.1</strain>
    </source>
</reference>
<dbReference type="Gene3D" id="3.20.20.140">
    <property type="entry name" value="Metal-dependent hydrolases"/>
    <property type="match status" value="1"/>
</dbReference>
<proteinExistence type="predicted"/>
<evidence type="ECO:0000313" key="1">
    <source>
        <dbReference type="EMBL" id="TBU31766.1"/>
    </source>
</evidence>
<dbReference type="Proteomes" id="UP000292957">
    <property type="component" value="Unassembled WGS sequence"/>
</dbReference>
<dbReference type="AlphaFoldDB" id="A0A4Q9MZI1"/>
<sequence length="122" mass="13072">MVQQPSPSRPYISLRTGRSYKGRITAPRHSLLHQTDGHLGEWFDGIRKGSATLVVEAEGVDVIATVAESVLGLAQGSTLKVMIAGGKEAHRVAQKLGDVGVGVTLTAVHNARLVRVHVFRAR</sequence>
<protein>
    <submittedName>
        <fullName evidence="1">Uncharacterized protein</fullName>
    </submittedName>
</protein>
<accession>A0A4Q9MZI1</accession>
<dbReference type="EMBL" id="ML143397">
    <property type="protein sequence ID" value="TBU31766.1"/>
    <property type="molecule type" value="Genomic_DNA"/>
</dbReference>
<gene>
    <name evidence="1" type="ORF">BD311DRAFT_751551</name>
</gene>
<organism evidence="1">
    <name type="scientific">Dichomitus squalens</name>
    <dbReference type="NCBI Taxonomy" id="114155"/>
    <lineage>
        <taxon>Eukaryota</taxon>
        <taxon>Fungi</taxon>
        <taxon>Dikarya</taxon>
        <taxon>Basidiomycota</taxon>
        <taxon>Agaricomycotina</taxon>
        <taxon>Agaricomycetes</taxon>
        <taxon>Polyporales</taxon>
        <taxon>Polyporaceae</taxon>
        <taxon>Dichomitus</taxon>
    </lineage>
</organism>